<keyword evidence="2" id="KW-0418">Kinase</keyword>
<feature type="transmembrane region" description="Helical" evidence="1">
    <location>
        <begin position="16"/>
        <end position="36"/>
    </location>
</feature>
<proteinExistence type="predicted"/>
<dbReference type="AlphaFoldDB" id="A0A2R5FGL7"/>
<dbReference type="EMBL" id="BDOQ01000019">
    <property type="protein sequence ID" value="GBG15613.1"/>
    <property type="molecule type" value="Genomic_DNA"/>
</dbReference>
<reference evidence="2 3" key="1">
    <citation type="journal article" date="2018" name="Environ. Microbiol.">
        <title>Isolation and genomic characterization of Novimethylophilus kurashikiensis gen. nov. sp. nov., a new lanthanide-dependent methylotrophic species of Methylophilaceae.</title>
        <authorList>
            <person name="Lv H."/>
            <person name="Sahin N."/>
            <person name="Tani A."/>
        </authorList>
    </citation>
    <scope>NUCLEOTIDE SEQUENCE [LARGE SCALE GENOMIC DNA]</scope>
    <source>
        <strain evidence="2 3">La2-4</strain>
    </source>
</reference>
<dbReference type="GO" id="GO:0016301">
    <property type="term" value="F:kinase activity"/>
    <property type="evidence" value="ECO:0007669"/>
    <property type="project" value="UniProtKB-KW"/>
</dbReference>
<dbReference type="Proteomes" id="UP000245081">
    <property type="component" value="Unassembled WGS sequence"/>
</dbReference>
<comment type="caution">
    <text evidence="2">The sequence shown here is derived from an EMBL/GenBank/DDBJ whole genome shotgun (WGS) entry which is preliminary data.</text>
</comment>
<keyword evidence="1" id="KW-0472">Membrane</keyword>
<evidence type="ECO:0000313" key="2">
    <source>
        <dbReference type="EMBL" id="GBG15613.1"/>
    </source>
</evidence>
<keyword evidence="1" id="KW-0812">Transmembrane</keyword>
<keyword evidence="3" id="KW-1185">Reference proteome</keyword>
<name>A0A2R5FGL7_9PROT</name>
<gene>
    <name evidence="2" type="ORF">NMK_3224</name>
</gene>
<accession>A0A2R5FGL7</accession>
<evidence type="ECO:0000256" key="1">
    <source>
        <dbReference type="SAM" id="Phobius"/>
    </source>
</evidence>
<sequence>MSNQHTYGPEPVPHEAWYFIFVLIGVLGGLITAWIVSML</sequence>
<protein>
    <submittedName>
        <fullName evidence="2">Histidine kinase</fullName>
    </submittedName>
</protein>
<keyword evidence="2" id="KW-0808">Transferase</keyword>
<organism evidence="2 3">
    <name type="scientific">Novimethylophilus kurashikiensis</name>
    <dbReference type="NCBI Taxonomy" id="1825523"/>
    <lineage>
        <taxon>Bacteria</taxon>
        <taxon>Pseudomonadati</taxon>
        <taxon>Pseudomonadota</taxon>
        <taxon>Betaproteobacteria</taxon>
        <taxon>Nitrosomonadales</taxon>
        <taxon>Methylophilaceae</taxon>
        <taxon>Novimethylophilus</taxon>
    </lineage>
</organism>
<evidence type="ECO:0000313" key="3">
    <source>
        <dbReference type="Proteomes" id="UP000245081"/>
    </source>
</evidence>
<keyword evidence="1" id="KW-1133">Transmembrane helix</keyword>